<sequence>MEAINTLLRGLEMRLERQRKVLAQTEKELEALRAIDKAQSQLPLAPSKAR</sequence>
<evidence type="ECO:0000256" key="1">
    <source>
        <dbReference type="SAM" id="Coils"/>
    </source>
</evidence>
<dbReference type="EMBL" id="MH029524">
    <property type="protein sequence ID" value="AVQ10228.1"/>
    <property type="molecule type" value="Genomic_DNA"/>
</dbReference>
<organism evidence="2">
    <name type="scientific">Gokushovirinae environmental samples</name>
    <dbReference type="NCBI Taxonomy" id="1478972"/>
    <lineage>
        <taxon>Viruses</taxon>
        <taxon>Monodnaviria</taxon>
        <taxon>Sangervirae</taxon>
        <taxon>Phixviricota</taxon>
        <taxon>Malgrandaviricetes</taxon>
        <taxon>Petitvirales</taxon>
        <taxon>Microviridae</taxon>
        <taxon>environmental samples</taxon>
    </lineage>
</organism>
<name>A0A2R3UAD6_9VIRU</name>
<evidence type="ECO:0000313" key="2">
    <source>
        <dbReference type="EMBL" id="AVQ10228.1"/>
    </source>
</evidence>
<keyword evidence="1" id="KW-0175">Coiled coil</keyword>
<reference evidence="2" key="1">
    <citation type="submission" date="2018-03" db="EMBL/GenBank/DDBJ databases">
        <title>Twenty-four Novel Viral Genomes identified from the Dushanzi Mud Volcanic Sediment in Xinjiang, China.</title>
        <authorList>
            <person name="Han L."/>
        </authorList>
    </citation>
    <scope>NUCLEOTIDE SEQUENCE</scope>
</reference>
<proteinExistence type="predicted"/>
<protein>
    <submittedName>
        <fullName evidence="2">Uncharacterized protein</fullName>
    </submittedName>
</protein>
<feature type="coiled-coil region" evidence="1">
    <location>
        <begin position="8"/>
        <end position="35"/>
    </location>
</feature>
<accession>A0A2R3UAD6</accession>